<evidence type="ECO:0000313" key="4">
    <source>
        <dbReference type="Proteomes" id="UP000799640"/>
    </source>
</evidence>
<sequence>MKHGELNRLTIKLIADASSDEKQVFQVLEKFSHHAFHQPPPSTQAVCGLRFFLGSVYVFKWAGYEEKGKPTWEPWYNARSCPEVVHQFHTKYSDEAGPS</sequence>
<name>A0A6G1HY31_9PEZI</name>
<dbReference type="Proteomes" id="UP000799640">
    <property type="component" value="Unassembled WGS sequence"/>
</dbReference>
<comment type="subunit">
    <text evidence="1">Component of the NuA4 histone acetyltransferase complex.</text>
</comment>
<dbReference type="CDD" id="cd00024">
    <property type="entry name" value="CD_CSD"/>
    <property type="match status" value="1"/>
</dbReference>
<accession>A0A6G1HY31</accession>
<dbReference type="AlphaFoldDB" id="A0A6G1HY31"/>
<dbReference type="InterPro" id="IPR016197">
    <property type="entry name" value="Chromo-like_dom_sf"/>
</dbReference>
<dbReference type="SUPFAM" id="SSF54160">
    <property type="entry name" value="Chromo domain-like"/>
    <property type="match status" value="1"/>
</dbReference>
<evidence type="ECO:0000313" key="3">
    <source>
        <dbReference type="EMBL" id="KAF2400958.1"/>
    </source>
</evidence>
<dbReference type="Gene3D" id="2.40.50.40">
    <property type="match status" value="1"/>
</dbReference>
<proteinExistence type="predicted"/>
<dbReference type="EMBL" id="ML996694">
    <property type="protein sequence ID" value="KAF2400958.1"/>
    <property type="molecule type" value="Genomic_DNA"/>
</dbReference>
<evidence type="ECO:0000256" key="1">
    <source>
        <dbReference type="ARBA" id="ARBA00011353"/>
    </source>
</evidence>
<organism evidence="3 4">
    <name type="scientific">Trichodelitschia bisporula</name>
    <dbReference type="NCBI Taxonomy" id="703511"/>
    <lineage>
        <taxon>Eukaryota</taxon>
        <taxon>Fungi</taxon>
        <taxon>Dikarya</taxon>
        <taxon>Ascomycota</taxon>
        <taxon>Pezizomycotina</taxon>
        <taxon>Dothideomycetes</taxon>
        <taxon>Dothideomycetes incertae sedis</taxon>
        <taxon>Phaeotrichales</taxon>
        <taxon>Phaeotrichaceae</taxon>
        <taxon>Trichodelitschia</taxon>
    </lineage>
</organism>
<reference evidence="3" key="1">
    <citation type="journal article" date="2020" name="Stud. Mycol.">
        <title>101 Dothideomycetes genomes: a test case for predicting lifestyles and emergence of pathogens.</title>
        <authorList>
            <person name="Haridas S."/>
            <person name="Albert R."/>
            <person name="Binder M."/>
            <person name="Bloem J."/>
            <person name="Labutti K."/>
            <person name="Salamov A."/>
            <person name="Andreopoulos B."/>
            <person name="Baker S."/>
            <person name="Barry K."/>
            <person name="Bills G."/>
            <person name="Bluhm B."/>
            <person name="Cannon C."/>
            <person name="Castanera R."/>
            <person name="Culley D."/>
            <person name="Daum C."/>
            <person name="Ezra D."/>
            <person name="Gonzalez J."/>
            <person name="Henrissat B."/>
            <person name="Kuo A."/>
            <person name="Liang C."/>
            <person name="Lipzen A."/>
            <person name="Lutzoni F."/>
            <person name="Magnuson J."/>
            <person name="Mondo S."/>
            <person name="Nolan M."/>
            <person name="Ohm R."/>
            <person name="Pangilinan J."/>
            <person name="Park H.-J."/>
            <person name="Ramirez L."/>
            <person name="Alfaro M."/>
            <person name="Sun H."/>
            <person name="Tritt A."/>
            <person name="Yoshinaga Y."/>
            <person name="Zwiers L.-H."/>
            <person name="Turgeon B."/>
            <person name="Goodwin S."/>
            <person name="Spatafora J."/>
            <person name="Crous P."/>
            <person name="Grigoriev I."/>
        </authorList>
    </citation>
    <scope>NUCLEOTIDE SEQUENCE</scope>
    <source>
        <strain evidence="3">CBS 262.69</strain>
    </source>
</reference>
<protein>
    <recommendedName>
        <fullName evidence="2">Chromo domain-containing protein</fullName>
    </recommendedName>
</protein>
<dbReference type="GO" id="GO:0006338">
    <property type="term" value="P:chromatin remodeling"/>
    <property type="evidence" value="ECO:0007669"/>
    <property type="project" value="UniProtKB-ARBA"/>
</dbReference>
<dbReference type="PROSITE" id="PS50013">
    <property type="entry name" value="CHROMO_2"/>
    <property type="match status" value="1"/>
</dbReference>
<evidence type="ECO:0000259" key="2">
    <source>
        <dbReference type="PROSITE" id="PS50013"/>
    </source>
</evidence>
<feature type="domain" description="Chromo" evidence="2">
    <location>
        <begin position="57"/>
        <end position="99"/>
    </location>
</feature>
<keyword evidence="4" id="KW-1185">Reference proteome</keyword>
<gene>
    <name evidence="3" type="ORF">EJ06DRAFT_415067</name>
</gene>
<dbReference type="InterPro" id="IPR000953">
    <property type="entry name" value="Chromo/chromo_shadow_dom"/>
</dbReference>